<dbReference type="PIRSF" id="PIRSF006704">
    <property type="entry name" value="TF_IIS"/>
    <property type="match status" value="1"/>
</dbReference>
<name>A0A6C0E2I2_9ZZZZ</name>
<evidence type="ECO:0000259" key="4">
    <source>
        <dbReference type="PROSITE" id="PS51133"/>
    </source>
</evidence>
<dbReference type="InterPro" id="IPR035100">
    <property type="entry name" value="TF_IIS-typ"/>
</dbReference>
<dbReference type="PANTHER" id="PTHR11477:SF0">
    <property type="entry name" value="IP08861P-RELATED"/>
    <property type="match status" value="1"/>
</dbReference>
<keyword evidence="2" id="KW-0863">Zinc-finger</keyword>
<evidence type="ECO:0000256" key="2">
    <source>
        <dbReference type="ARBA" id="ARBA00022771"/>
    </source>
</evidence>
<organism evidence="5">
    <name type="scientific">viral metagenome</name>
    <dbReference type="NCBI Taxonomy" id="1070528"/>
    <lineage>
        <taxon>unclassified sequences</taxon>
        <taxon>metagenomes</taxon>
        <taxon>organismal metagenomes</taxon>
    </lineage>
</organism>
<reference evidence="5" key="1">
    <citation type="journal article" date="2020" name="Nature">
        <title>Giant virus diversity and host interactions through global metagenomics.</title>
        <authorList>
            <person name="Schulz F."/>
            <person name="Roux S."/>
            <person name="Paez-Espino D."/>
            <person name="Jungbluth S."/>
            <person name="Walsh D.A."/>
            <person name="Denef V.J."/>
            <person name="McMahon K.D."/>
            <person name="Konstantinidis K.T."/>
            <person name="Eloe-Fadrosh E.A."/>
            <person name="Kyrpides N.C."/>
            <person name="Woyke T."/>
        </authorList>
    </citation>
    <scope>NUCLEOTIDE SEQUENCE</scope>
    <source>
        <strain evidence="5">GVMAG-M-3300023179-116</strain>
    </source>
</reference>
<dbReference type="AlphaFoldDB" id="A0A6C0E2I2"/>
<evidence type="ECO:0000256" key="3">
    <source>
        <dbReference type="ARBA" id="ARBA00022833"/>
    </source>
</evidence>
<dbReference type="PANTHER" id="PTHR11477">
    <property type="entry name" value="TRANSCRIPTION FACTOR S-II ZINC FINGER DOMAIN-CONTAINING PROTEIN"/>
    <property type="match status" value="1"/>
</dbReference>
<sequence length="170" mass="20293">MRTVSDPEVFRNNIKEKLGLLLDNDNHAINLEKGIYNYSLKEATNKKIIKKWDNAFFVQIYTDRIRSVYLNLQNNKSLIELLNNNEIKPHQIAFMTHQELDPEKWDKLIQLKMKRDKYKYETNLEAATDTFKCRKCYSNKCTYYQMQTRSADEPMTTFVTCINCGNRWKC</sequence>
<feature type="domain" description="TFIIS-type" evidence="4">
    <location>
        <begin position="129"/>
        <end position="169"/>
    </location>
</feature>
<protein>
    <recommendedName>
        <fullName evidence="4">TFIIS-type domain-containing protein</fullName>
    </recommendedName>
</protein>
<keyword evidence="1" id="KW-0479">Metal-binding</keyword>
<evidence type="ECO:0000256" key="1">
    <source>
        <dbReference type="ARBA" id="ARBA00022723"/>
    </source>
</evidence>
<dbReference type="GO" id="GO:0003676">
    <property type="term" value="F:nucleic acid binding"/>
    <property type="evidence" value="ECO:0007669"/>
    <property type="project" value="InterPro"/>
</dbReference>
<dbReference type="EMBL" id="MN739730">
    <property type="protein sequence ID" value="QHT23316.1"/>
    <property type="molecule type" value="Genomic_DNA"/>
</dbReference>
<dbReference type="CDD" id="cd13749">
    <property type="entry name" value="Zn-ribbon_TFIIS"/>
    <property type="match status" value="1"/>
</dbReference>
<dbReference type="InterPro" id="IPR001222">
    <property type="entry name" value="Znf_TFIIS"/>
</dbReference>
<dbReference type="Gene3D" id="1.10.472.30">
    <property type="entry name" value="Transcription elongation factor S-II, central domain"/>
    <property type="match status" value="1"/>
</dbReference>
<dbReference type="Pfam" id="PF07500">
    <property type="entry name" value="TFIIS_M"/>
    <property type="match status" value="1"/>
</dbReference>
<dbReference type="GO" id="GO:0006351">
    <property type="term" value="P:DNA-templated transcription"/>
    <property type="evidence" value="ECO:0007669"/>
    <property type="project" value="InterPro"/>
</dbReference>
<proteinExistence type="predicted"/>
<dbReference type="SMART" id="SM00440">
    <property type="entry name" value="ZnF_C2C2"/>
    <property type="match status" value="1"/>
</dbReference>
<dbReference type="SUPFAM" id="SSF57783">
    <property type="entry name" value="Zinc beta-ribbon"/>
    <property type="match status" value="1"/>
</dbReference>
<dbReference type="Gene3D" id="2.20.25.10">
    <property type="match status" value="1"/>
</dbReference>
<dbReference type="InterPro" id="IPR036575">
    <property type="entry name" value="TFIIS_cen_dom_sf"/>
</dbReference>
<dbReference type="Pfam" id="PF01096">
    <property type="entry name" value="Zn_ribbon_TFIIS"/>
    <property type="match status" value="1"/>
</dbReference>
<dbReference type="InterPro" id="IPR003618">
    <property type="entry name" value="TFIIS_cen_dom"/>
</dbReference>
<dbReference type="SUPFAM" id="SSF46942">
    <property type="entry name" value="Elongation factor TFIIS domain 2"/>
    <property type="match status" value="1"/>
</dbReference>
<accession>A0A6C0E2I2</accession>
<dbReference type="GO" id="GO:0008270">
    <property type="term" value="F:zinc ion binding"/>
    <property type="evidence" value="ECO:0007669"/>
    <property type="project" value="UniProtKB-KW"/>
</dbReference>
<keyword evidence="3" id="KW-0862">Zinc</keyword>
<evidence type="ECO:0000313" key="5">
    <source>
        <dbReference type="EMBL" id="QHT23316.1"/>
    </source>
</evidence>
<dbReference type="PROSITE" id="PS00466">
    <property type="entry name" value="ZF_TFIIS_1"/>
    <property type="match status" value="1"/>
</dbReference>
<dbReference type="PROSITE" id="PS51133">
    <property type="entry name" value="ZF_TFIIS_2"/>
    <property type="match status" value="1"/>
</dbReference>
<dbReference type="GO" id="GO:0005634">
    <property type="term" value="C:nucleus"/>
    <property type="evidence" value="ECO:0007669"/>
    <property type="project" value="TreeGrafter"/>
</dbReference>